<dbReference type="SFLD" id="SFLDG00363">
    <property type="entry name" value="AMPS_(cytGST):_Alpha-__Mu-__Pi"/>
    <property type="match status" value="1"/>
</dbReference>
<dbReference type="SFLD" id="SFLDG01205">
    <property type="entry name" value="AMPS.1"/>
    <property type="match status" value="1"/>
</dbReference>
<keyword evidence="7" id="KW-1185">Reference proteome</keyword>
<reference evidence="6" key="1">
    <citation type="submission" date="2021-01" db="EMBL/GenBank/DDBJ databases">
        <authorList>
            <person name="Zahm M."/>
            <person name="Roques C."/>
            <person name="Cabau C."/>
            <person name="Klopp C."/>
            <person name="Donnadieu C."/>
            <person name="Jouanno E."/>
            <person name="Lampietro C."/>
            <person name="Louis A."/>
            <person name="Herpin A."/>
            <person name="Echchiki A."/>
            <person name="Berthelot C."/>
            <person name="Parey E."/>
            <person name="Roest-Crollius H."/>
            <person name="Braasch I."/>
            <person name="Postlethwait J."/>
            <person name="Bobe J."/>
            <person name="Montfort J."/>
            <person name="Bouchez O."/>
            <person name="Begum T."/>
            <person name="Mejri S."/>
            <person name="Adams A."/>
            <person name="Chen W.-J."/>
            <person name="Guiguen Y."/>
        </authorList>
    </citation>
    <scope>NUCLEOTIDE SEQUENCE</scope>
    <source>
        <tissue evidence="6">Blood</tissue>
    </source>
</reference>
<keyword evidence="2" id="KW-0808">Transferase</keyword>
<dbReference type="Pfam" id="PF14497">
    <property type="entry name" value="GST_C_3"/>
    <property type="match status" value="1"/>
</dbReference>
<evidence type="ECO:0000256" key="1">
    <source>
        <dbReference type="ARBA" id="ARBA00012452"/>
    </source>
</evidence>
<dbReference type="InterPro" id="IPR010987">
    <property type="entry name" value="Glutathione-S-Trfase_C-like"/>
</dbReference>
<dbReference type="GO" id="GO:0006749">
    <property type="term" value="P:glutathione metabolic process"/>
    <property type="evidence" value="ECO:0007669"/>
    <property type="project" value="TreeGrafter"/>
</dbReference>
<dbReference type="SUPFAM" id="SSF52833">
    <property type="entry name" value="Thioredoxin-like"/>
    <property type="match status" value="1"/>
</dbReference>
<dbReference type="FunFam" id="3.40.30.10:FF:000543">
    <property type="entry name" value="Hematopoietic prostaglandin D synthase"/>
    <property type="match status" value="1"/>
</dbReference>
<evidence type="ECO:0000256" key="3">
    <source>
        <dbReference type="ARBA" id="ARBA00047960"/>
    </source>
</evidence>
<dbReference type="InterPro" id="IPR036282">
    <property type="entry name" value="Glutathione-S-Trfase_C_sf"/>
</dbReference>
<dbReference type="Proteomes" id="UP000829720">
    <property type="component" value="Unassembled WGS sequence"/>
</dbReference>
<dbReference type="Pfam" id="PF02798">
    <property type="entry name" value="GST_N"/>
    <property type="match status" value="1"/>
</dbReference>
<dbReference type="SUPFAM" id="SSF47616">
    <property type="entry name" value="GST C-terminal domain-like"/>
    <property type="match status" value="1"/>
</dbReference>
<dbReference type="GO" id="GO:0004364">
    <property type="term" value="F:glutathione transferase activity"/>
    <property type="evidence" value="ECO:0007669"/>
    <property type="project" value="UniProtKB-EC"/>
</dbReference>
<comment type="catalytic activity">
    <reaction evidence="3">
        <text>RX + glutathione = an S-substituted glutathione + a halide anion + H(+)</text>
        <dbReference type="Rhea" id="RHEA:16437"/>
        <dbReference type="ChEBI" id="CHEBI:15378"/>
        <dbReference type="ChEBI" id="CHEBI:16042"/>
        <dbReference type="ChEBI" id="CHEBI:17792"/>
        <dbReference type="ChEBI" id="CHEBI:57925"/>
        <dbReference type="ChEBI" id="CHEBI:90779"/>
        <dbReference type="EC" id="2.5.1.18"/>
    </reaction>
</comment>
<sequence>MQGLILRLREVLLAGHMLPYKLIYFNMRGRAELSRYILAYAQIPFKDQRVEWKDWPFVKSSFPLEQLPVLEMEGCLLNQSLAIARFLAKEAGLAGKDRLEEAQADALVDSLNDFTLCIPWREEDQKLKKEKIDKLFDCHAPKLLSFLEKHLEDRDWLVGDAVTWADLYWHVCFTTFTVLRPGFARHHQGLCTLINRVESIPQLARWIQNRPVSEF</sequence>
<evidence type="ECO:0000313" key="6">
    <source>
        <dbReference type="EMBL" id="KAI1900228.1"/>
    </source>
</evidence>
<dbReference type="AlphaFoldDB" id="A0A8T3DZZ8"/>
<dbReference type="PANTHER" id="PTHR11571">
    <property type="entry name" value="GLUTATHIONE S-TRANSFERASE"/>
    <property type="match status" value="1"/>
</dbReference>
<gene>
    <name evidence="6" type="ORF">AGOR_G00047840</name>
</gene>
<evidence type="ECO:0000259" key="5">
    <source>
        <dbReference type="PROSITE" id="PS50405"/>
    </source>
</evidence>
<evidence type="ECO:0000313" key="7">
    <source>
        <dbReference type="Proteomes" id="UP000829720"/>
    </source>
</evidence>
<organism evidence="6 7">
    <name type="scientific">Albula goreensis</name>
    <dbReference type="NCBI Taxonomy" id="1534307"/>
    <lineage>
        <taxon>Eukaryota</taxon>
        <taxon>Metazoa</taxon>
        <taxon>Chordata</taxon>
        <taxon>Craniata</taxon>
        <taxon>Vertebrata</taxon>
        <taxon>Euteleostomi</taxon>
        <taxon>Actinopterygii</taxon>
        <taxon>Neopterygii</taxon>
        <taxon>Teleostei</taxon>
        <taxon>Albuliformes</taxon>
        <taxon>Albulidae</taxon>
        <taxon>Albula</taxon>
    </lineage>
</organism>
<dbReference type="PROSITE" id="PS50405">
    <property type="entry name" value="GST_CTER"/>
    <property type="match status" value="1"/>
</dbReference>
<dbReference type="InterPro" id="IPR036249">
    <property type="entry name" value="Thioredoxin-like_sf"/>
</dbReference>
<dbReference type="InterPro" id="IPR040079">
    <property type="entry name" value="Glutathione_S-Trfase"/>
</dbReference>
<dbReference type="PROSITE" id="PS50404">
    <property type="entry name" value="GST_NTER"/>
    <property type="match status" value="1"/>
</dbReference>
<feature type="domain" description="GST C-terminal" evidence="5">
    <location>
        <begin position="97"/>
        <end position="215"/>
    </location>
</feature>
<accession>A0A8T3DZZ8</accession>
<dbReference type="EMBL" id="JAERUA010000004">
    <property type="protein sequence ID" value="KAI1900228.1"/>
    <property type="molecule type" value="Genomic_DNA"/>
</dbReference>
<comment type="caution">
    <text evidence="6">The sequence shown here is derived from an EMBL/GenBank/DDBJ whole genome shotgun (WGS) entry which is preliminary data.</text>
</comment>
<evidence type="ECO:0000259" key="4">
    <source>
        <dbReference type="PROSITE" id="PS50404"/>
    </source>
</evidence>
<name>A0A8T3DZZ8_9TELE</name>
<dbReference type="PANTHER" id="PTHR11571:SF224">
    <property type="entry name" value="HEMATOPOIETIC PROSTAGLANDIN D SYNTHASE"/>
    <property type="match status" value="1"/>
</dbReference>
<feature type="domain" description="GST N-terminal" evidence="4">
    <location>
        <begin position="18"/>
        <end position="95"/>
    </location>
</feature>
<dbReference type="SFLD" id="SFLDS00019">
    <property type="entry name" value="Glutathione_Transferase_(cytos"/>
    <property type="match status" value="1"/>
</dbReference>
<dbReference type="InterPro" id="IPR004045">
    <property type="entry name" value="Glutathione_S-Trfase_N"/>
</dbReference>
<protein>
    <recommendedName>
        <fullName evidence="1">glutathione transferase</fullName>
        <ecNumber evidence="1">2.5.1.18</ecNumber>
    </recommendedName>
</protein>
<evidence type="ECO:0000256" key="2">
    <source>
        <dbReference type="ARBA" id="ARBA00022679"/>
    </source>
</evidence>
<dbReference type="Gene3D" id="3.40.30.10">
    <property type="entry name" value="Glutaredoxin"/>
    <property type="match status" value="1"/>
</dbReference>
<dbReference type="FunFam" id="1.20.1050.10:FF:000030">
    <property type="entry name" value="Glutathione S-transferase S1"/>
    <property type="match status" value="1"/>
</dbReference>
<dbReference type="OrthoDB" id="414243at2759"/>
<dbReference type="CDD" id="cd03039">
    <property type="entry name" value="GST_N_Sigma_like"/>
    <property type="match status" value="1"/>
</dbReference>
<dbReference type="InterPro" id="IPR004046">
    <property type="entry name" value="GST_C"/>
</dbReference>
<dbReference type="InterPro" id="IPR050213">
    <property type="entry name" value="GST_superfamily"/>
</dbReference>
<dbReference type="EC" id="2.5.1.18" evidence="1"/>
<dbReference type="Gene3D" id="1.20.1050.10">
    <property type="match status" value="1"/>
</dbReference>
<proteinExistence type="predicted"/>